<accession>S4GUN7</accession>
<sequence length="40" mass="4987">MIQYYTTLSILQFWYKVKRRCERIFLFSVAEGWLILVSQR</sequence>
<dbReference type="HOGENOM" id="CLU_3301201_0_0_11"/>
<gene>
    <name evidence="1" type="ORF">HMPREF1576_00960</name>
</gene>
<dbReference type="AlphaFoldDB" id="S4GUN7"/>
<organism evidence="1 2">
    <name type="scientific">Gardnerella pickettii JCP7719</name>
    <dbReference type="NCBI Taxonomy" id="1261061"/>
    <lineage>
        <taxon>Bacteria</taxon>
        <taxon>Bacillati</taxon>
        <taxon>Actinomycetota</taxon>
        <taxon>Actinomycetes</taxon>
        <taxon>Bifidobacteriales</taxon>
        <taxon>Bifidobacteriaceae</taxon>
        <taxon>Gardnerella</taxon>
        <taxon>Gardnerella pickettii</taxon>
    </lineage>
</organism>
<evidence type="ECO:0000313" key="2">
    <source>
        <dbReference type="Proteomes" id="UP000014601"/>
    </source>
</evidence>
<evidence type="ECO:0000313" key="1">
    <source>
        <dbReference type="EMBL" id="EPI50451.1"/>
    </source>
</evidence>
<dbReference type="Proteomes" id="UP000014601">
    <property type="component" value="Unassembled WGS sequence"/>
</dbReference>
<reference evidence="1 2" key="1">
    <citation type="submission" date="2013-06" db="EMBL/GenBank/DDBJ databases">
        <authorList>
            <person name="Weinstock G."/>
            <person name="Sodergren E."/>
            <person name="Lobos E.A."/>
            <person name="Fulton L."/>
            <person name="Fulton R."/>
            <person name="Courtney L."/>
            <person name="Fronick C."/>
            <person name="O'Laughlin M."/>
            <person name="Godfrey J."/>
            <person name="Wilson R.M."/>
            <person name="Miner T."/>
            <person name="Farmer C."/>
            <person name="Delehaunty K."/>
            <person name="Cordes M."/>
            <person name="Minx P."/>
            <person name="Tomlinson C."/>
            <person name="Chen J."/>
            <person name="Wollam A."/>
            <person name="Pepin K.H."/>
            <person name="Bhonagiri V."/>
            <person name="Zhang X."/>
            <person name="Warren W."/>
            <person name="Mitreva M."/>
            <person name="Mardis E.R."/>
            <person name="Wilson R.K."/>
        </authorList>
    </citation>
    <scope>NUCLEOTIDE SEQUENCE [LARGE SCALE GENOMIC DNA]</scope>
    <source>
        <strain evidence="1 2">JCP7719</strain>
    </source>
</reference>
<comment type="caution">
    <text evidence="1">The sequence shown here is derived from an EMBL/GenBank/DDBJ whole genome shotgun (WGS) entry which is preliminary data.</text>
</comment>
<name>S4GUN7_9BIFI</name>
<protein>
    <submittedName>
        <fullName evidence="1">Uncharacterized protein</fullName>
    </submittedName>
</protein>
<feature type="non-terminal residue" evidence="1">
    <location>
        <position position="40"/>
    </location>
</feature>
<proteinExistence type="predicted"/>
<dbReference type="EMBL" id="ATJO01000070">
    <property type="protein sequence ID" value="EPI50451.1"/>
    <property type="molecule type" value="Genomic_DNA"/>
</dbReference>